<dbReference type="AlphaFoldDB" id="A0A3B0WN48"/>
<dbReference type="Pfam" id="PF11067">
    <property type="entry name" value="DUF2868"/>
    <property type="match status" value="1"/>
</dbReference>
<proteinExistence type="predicted"/>
<keyword evidence="1" id="KW-0812">Transmembrane</keyword>
<dbReference type="InterPro" id="IPR021296">
    <property type="entry name" value="DUF2868"/>
</dbReference>
<feature type="transmembrane region" description="Helical" evidence="1">
    <location>
        <begin position="75"/>
        <end position="93"/>
    </location>
</feature>
<dbReference type="EMBL" id="UOFF01000387">
    <property type="protein sequence ID" value="VAW57418.1"/>
    <property type="molecule type" value="Genomic_DNA"/>
</dbReference>
<feature type="transmembrane region" description="Helical" evidence="1">
    <location>
        <begin position="99"/>
        <end position="124"/>
    </location>
</feature>
<evidence type="ECO:0000313" key="2">
    <source>
        <dbReference type="EMBL" id="VAW57418.1"/>
    </source>
</evidence>
<feature type="transmembrane region" description="Helical" evidence="1">
    <location>
        <begin position="188"/>
        <end position="206"/>
    </location>
</feature>
<reference evidence="2" key="1">
    <citation type="submission" date="2018-06" db="EMBL/GenBank/DDBJ databases">
        <authorList>
            <person name="Zhirakovskaya E."/>
        </authorList>
    </citation>
    <scope>NUCLEOTIDE SEQUENCE</scope>
</reference>
<keyword evidence="1" id="KW-0472">Membrane</keyword>
<sequence length="478" mass="53485">MVISNFDKRLQIEQIRYIETQGSLACDTNVQTSDMSLPNDFENRLWQRAQCLVKQHDLSLAMGHAAKLSRYAKTFALLVAALLGVLGIMYAVTDNHTINIYWLLLALLGFNFISMVLWLAGIVLNMEGLTVGTLARLTCGLPAYIDNKIDVREQTAKSINKQADKAWLACHFQGAVGKWQFSKITHQLWLTYLLSGLVFLVLLLMFRQYDFVWGTTLLSDNAFIKLTDVLSAPLHIIGFATPSIDQIQETRIGALHNGLSQTLSVAHRTHWAQFLLGALLCFGILPRLLFWSWSSVMCRYARRGFMLDNYLPYYISLRQKLMPLASHGKIIDADTAQAVHSNVSATSLPTTPMPHALPSKSQWVAVELGDSITWPPLSVSPDNDLGMVTDRESSARIMQQIQRYNFPVIAVAVSSARTPDRGVQRTIAHLMANSEQCWLVLLQQPEQPAISVARLAAWYRLAETCKVPADHVISMSAE</sequence>
<feature type="transmembrane region" description="Helical" evidence="1">
    <location>
        <begin position="271"/>
        <end position="293"/>
    </location>
</feature>
<evidence type="ECO:0008006" key="3">
    <source>
        <dbReference type="Google" id="ProtNLM"/>
    </source>
</evidence>
<gene>
    <name evidence="2" type="ORF">MNBD_GAMMA07-1358</name>
</gene>
<name>A0A3B0WN48_9ZZZZ</name>
<organism evidence="2">
    <name type="scientific">hydrothermal vent metagenome</name>
    <dbReference type="NCBI Taxonomy" id="652676"/>
    <lineage>
        <taxon>unclassified sequences</taxon>
        <taxon>metagenomes</taxon>
        <taxon>ecological metagenomes</taxon>
    </lineage>
</organism>
<protein>
    <recommendedName>
        <fullName evidence="3">DUF2868 domain-containing protein</fullName>
    </recommendedName>
</protein>
<evidence type="ECO:0000256" key="1">
    <source>
        <dbReference type="SAM" id="Phobius"/>
    </source>
</evidence>
<keyword evidence="1" id="KW-1133">Transmembrane helix</keyword>
<accession>A0A3B0WN48</accession>